<dbReference type="EMBL" id="JACVVK020000002">
    <property type="protein sequence ID" value="KAK7508239.1"/>
    <property type="molecule type" value="Genomic_DNA"/>
</dbReference>
<accession>A0ABD0M9V0</accession>
<organism evidence="1 2">
    <name type="scientific">Batillaria attramentaria</name>
    <dbReference type="NCBI Taxonomy" id="370345"/>
    <lineage>
        <taxon>Eukaryota</taxon>
        <taxon>Metazoa</taxon>
        <taxon>Spiralia</taxon>
        <taxon>Lophotrochozoa</taxon>
        <taxon>Mollusca</taxon>
        <taxon>Gastropoda</taxon>
        <taxon>Caenogastropoda</taxon>
        <taxon>Sorbeoconcha</taxon>
        <taxon>Cerithioidea</taxon>
        <taxon>Batillariidae</taxon>
        <taxon>Batillaria</taxon>
    </lineage>
</organism>
<reference evidence="1 2" key="1">
    <citation type="journal article" date="2023" name="Sci. Data">
        <title>Genome assembly of the Korean intertidal mud-creeper Batillaria attramentaria.</title>
        <authorList>
            <person name="Patra A.K."/>
            <person name="Ho P.T."/>
            <person name="Jun S."/>
            <person name="Lee S.J."/>
            <person name="Kim Y."/>
            <person name="Won Y.J."/>
        </authorList>
    </citation>
    <scope>NUCLEOTIDE SEQUENCE [LARGE SCALE GENOMIC DNA]</scope>
    <source>
        <strain evidence="1">Wonlab-2016</strain>
    </source>
</reference>
<keyword evidence="2" id="KW-1185">Reference proteome</keyword>
<evidence type="ECO:0000313" key="1">
    <source>
        <dbReference type="EMBL" id="KAK7508239.1"/>
    </source>
</evidence>
<comment type="caution">
    <text evidence="1">The sequence shown here is derived from an EMBL/GenBank/DDBJ whole genome shotgun (WGS) entry which is preliminary data.</text>
</comment>
<proteinExistence type="predicted"/>
<evidence type="ECO:0000313" key="2">
    <source>
        <dbReference type="Proteomes" id="UP001519460"/>
    </source>
</evidence>
<protein>
    <submittedName>
        <fullName evidence="1">Uncharacterized protein</fullName>
    </submittedName>
</protein>
<dbReference type="Proteomes" id="UP001519460">
    <property type="component" value="Unassembled WGS sequence"/>
</dbReference>
<gene>
    <name evidence="1" type="ORF">BaRGS_00000478</name>
</gene>
<name>A0ABD0M9V0_9CAEN</name>
<dbReference type="AlphaFoldDB" id="A0ABD0M9V0"/>
<sequence>MPFDRAQLCQAMRARNNRLEEVLAEVGKVGVTADMVAEVAEARRLLSILQRMNIVRTTLQDWSAVQALLGRGARANFTFIKKLVGLDAAFVDVAHVRRAQKMLQRYSLDAERRSPVHF</sequence>